<dbReference type="GO" id="GO:0016020">
    <property type="term" value="C:membrane"/>
    <property type="evidence" value="ECO:0007669"/>
    <property type="project" value="UniProtKB-SubCell"/>
</dbReference>
<reference evidence="6" key="2">
    <citation type="submission" date="2021-09" db="EMBL/GenBank/DDBJ databases">
        <authorList>
            <person name="Gilroy R."/>
        </authorList>
    </citation>
    <scope>NUCLEOTIDE SEQUENCE</scope>
    <source>
        <strain evidence="6">CHK173-2119</strain>
    </source>
</reference>
<dbReference type="InterPro" id="IPR003825">
    <property type="entry name" value="Colicin-V_CvpA"/>
</dbReference>
<keyword evidence="4 5" id="KW-0472">Membrane</keyword>
<feature type="transmembrane region" description="Helical" evidence="5">
    <location>
        <begin position="64"/>
        <end position="89"/>
    </location>
</feature>
<evidence type="ECO:0000256" key="5">
    <source>
        <dbReference type="SAM" id="Phobius"/>
    </source>
</evidence>
<dbReference type="AlphaFoldDB" id="A0A921DU90"/>
<sequence length="179" mass="20006">MILSIIIAILLLLALIRGYQRGLVKEILFTIGTFFVFLLGLYYDSSLGDWLLTVSKQGDPTDPFAHFIAQTIAFAMIVIIGRIIIGWIARLSQAITWLPVIKQANGLGGALIAVIVTYFIVFLALTILLVIQPNWFSEQYTNSVIAQFIIERTPIVGQQLINWLFNTQTQTFTTNALSL</sequence>
<comment type="caution">
    <text evidence="6">The sequence shown here is derived from an EMBL/GenBank/DDBJ whole genome shotgun (WGS) entry which is preliminary data.</text>
</comment>
<organism evidence="6 7">
    <name type="scientific">Lapidilactobacillus dextrinicus</name>
    <dbReference type="NCBI Taxonomy" id="51664"/>
    <lineage>
        <taxon>Bacteria</taxon>
        <taxon>Bacillati</taxon>
        <taxon>Bacillota</taxon>
        <taxon>Bacilli</taxon>
        <taxon>Lactobacillales</taxon>
        <taxon>Lactobacillaceae</taxon>
        <taxon>Lapidilactobacillus</taxon>
    </lineage>
</organism>
<evidence type="ECO:0000313" key="7">
    <source>
        <dbReference type="Proteomes" id="UP000774947"/>
    </source>
</evidence>
<keyword evidence="2 5" id="KW-0812">Transmembrane</keyword>
<gene>
    <name evidence="6" type="ORF">K8W17_00985</name>
</gene>
<dbReference type="PANTHER" id="PTHR37306">
    <property type="entry name" value="COLICIN V PRODUCTION PROTEIN"/>
    <property type="match status" value="1"/>
</dbReference>
<dbReference type="Proteomes" id="UP000774947">
    <property type="component" value="Unassembled WGS sequence"/>
</dbReference>
<dbReference type="GO" id="GO:0009403">
    <property type="term" value="P:toxin biosynthetic process"/>
    <property type="evidence" value="ECO:0007669"/>
    <property type="project" value="InterPro"/>
</dbReference>
<evidence type="ECO:0000256" key="1">
    <source>
        <dbReference type="ARBA" id="ARBA00004141"/>
    </source>
</evidence>
<evidence type="ECO:0000256" key="2">
    <source>
        <dbReference type="ARBA" id="ARBA00022692"/>
    </source>
</evidence>
<dbReference type="EMBL" id="DYXY01000020">
    <property type="protein sequence ID" value="HJE14640.1"/>
    <property type="molecule type" value="Genomic_DNA"/>
</dbReference>
<dbReference type="PANTHER" id="PTHR37306:SF1">
    <property type="entry name" value="COLICIN V PRODUCTION PROTEIN"/>
    <property type="match status" value="1"/>
</dbReference>
<evidence type="ECO:0000256" key="4">
    <source>
        <dbReference type="ARBA" id="ARBA00023136"/>
    </source>
</evidence>
<reference evidence="6" key="1">
    <citation type="journal article" date="2021" name="PeerJ">
        <title>Extensive microbial diversity within the chicken gut microbiome revealed by metagenomics and culture.</title>
        <authorList>
            <person name="Gilroy R."/>
            <person name="Ravi A."/>
            <person name="Getino M."/>
            <person name="Pursley I."/>
            <person name="Horton D.L."/>
            <person name="Alikhan N.F."/>
            <person name="Baker D."/>
            <person name="Gharbi K."/>
            <person name="Hall N."/>
            <person name="Watson M."/>
            <person name="Adriaenssens E.M."/>
            <person name="Foster-Nyarko E."/>
            <person name="Jarju S."/>
            <person name="Secka A."/>
            <person name="Antonio M."/>
            <person name="Oren A."/>
            <person name="Chaudhuri R.R."/>
            <person name="La Ragione R."/>
            <person name="Hildebrand F."/>
            <person name="Pallen M.J."/>
        </authorList>
    </citation>
    <scope>NUCLEOTIDE SEQUENCE</scope>
    <source>
        <strain evidence="6">CHK173-2119</strain>
    </source>
</reference>
<comment type="subcellular location">
    <subcellularLocation>
        <location evidence="1">Membrane</location>
        <topology evidence="1">Multi-pass membrane protein</topology>
    </subcellularLocation>
</comment>
<feature type="transmembrane region" description="Helical" evidence="5">
    <location>
        <begin position="28"/>
        <end position="52"/>
    </location>
</feature>
<proteinExistence type="predicted"/>
<feature type="transmembrane region" description="Helical" evidence="5">
    <location>
        <begin position="109"/>
        <end position="131"/>
    </location>
</feature>
<dbReference type="Pfam" id="PF02674">
    <property type="entry name" value="Colicin_V"/>
    <property type="match status" value="1"/>
</dbReference>
<name>A0A921DU90_9LACO</name>
<accession>A0A921DU90</accession>
<keyword evidence="3 5" id="KW-1133">Transmembrane helix</keyword>
<protein>
    <submittedName>
        <fullName evidence="6">CvpA family protein</fullName>
    </submittedName>
</protein>
<evidence type="ECO:0000256" key="3">
    <source>
        <dbReference type="ARBA" id="ARBA00022989"/>
    </source>
</evidence>
<evidence type="ECO:0000313" key="6">
    <source>
        <dbReference type="EMBL" id="HJE14640.1"/>
    </source>
</evidence>